<protein>
    <submittedName>
        <fullName evidence="1">Uncharacterized protein</fullName>
    </submittedName>
</protein>
<organism evidence="1 2">
    <name type="scientific">Champsocephalus esox</name>
    <name type="common">pike icefish</name>
    <dbReference type="NCBI Taxonomy" id="159716"/>
    <lineage>
        <taxon>Eukaryota</taxon>
        <taxon>Metazoa</taxon>
        <taxon>Chordata</taxon>
        <taxon>Craniata</taxon>
        <taxon>Vertebrata</taxon>
        <taxon>Euteleostomi</taxon>
        <taxon>Actinopterygii</taxon>
        <taxon>Neopterygii</taxon>
        <taxon>Teleostei</taxon>
        <taxon>Neoteleostei</taxon>
        <taxon>Acanthomorphata</taxon>
        <taxon>Eupercaria</taxon>
        <taxon>Perciformes</taxon>
        <taxon>Notothenioidei</taxon>
        <taxon>Channichthyidae</taxon>
        <taxon>Champsocephalus</taxon>
    </lineage>
</organism>
<dbReference type="Proteomes" id="UP001335648">
    <property type="component" value="Unassembled WGS sequence"/>
</dbReference>
<dbReference type="AlphaFoldDB" id="A0AAN8GR07"/>
<sequence>MVLVRVLCLSQAGLRPQSGPQQGSAAGLALRGGISVLWRPETPSSYADEQGPKHWSKSRFTHVMKLRQEASELAGDSGLTAYSL</sequence>
<accession>A0AAN8GR07</accession>
<evidence type="ECO:0000313" key="2">
    <source>
        <dbReference type="Proteomes" id="UP001335648"/>
    </source>
</evidence>
<comment type="caution">
    <text evidence="1">The sequence shown here is derived from an EMBL/GenBank/DDBJ whole genome shotgun (WGS) entry which is preliminary data.</text>
</comment>
<reference evidence="1 2" key="1">
    <citation type="journal article" date="2023" name="Mol. Biol. Evol.">
        <title>Genomics of Secondarily Temperate Adaptation in the Only Non-Antarctic Icefish.</title>
        <authorList>
            <person name="Rivera-Colon A.G."/>
            <person name="Rayamajhi N."/>
            <person name="Minhas B.F."/>
            <person name="Madrigal G."/>
            <person name="Bilyk K.T."/>
            <person name="Yoon V."/>
            <person name="Hune M."/>
            <person name="Gregory S."/>
            <person name="Cheng C.H.C."/>
            <person name="Catchen J.M."/>
        </authorList>
    </citation>
    <scope>NUCLEOTIDE SEQUENCE [LARGE SCALE GENOMIC DNA]</scope>
    <source>
        <strain evidence="1">JC2023a</strain>
    </source>
</reference>
<gene>
    <name evidence="1" type="ORF">CesoFtcFv8_014578</name>
</gene>
<dbReference type="EMBL" id="JAULUE010002057">
    <property type="protein sequence ID" value="KAK5888486.1"/>
    <property type="molecule type" value="Genomic_DNA"/>
</dbReference>
<keyword evidence="2" id="KW-1185">Reference proteome</keyword>
<name>A0AAN8GR07_9TELE</name>
<evidence type="ECO:0000313" key="1">
    <source>
        <dbReference type="EMBL" id="KAK5888486.1"/>
    </source>
</evidence>
<proteinExistence type="predicted"/>